<keyword evidence="1 3" id="KW-0808">Transferase</keyword>
<dbReference type="InterPro" id="IPR012340">
    <property type="entry name" value="NA-bd_OB-fold"/>
</dbReference>
<dbReference type="PANTHER" id="PTHR43837:SF1">
    <property type="entry name" value="RIBOSOMAL PROTEIN US12 METHYLTHIOTRANSFERASE RIMO"/>
    <property type="match status" value="1"/>
</dbReference>
<evidence type="ECO:0000313" key="4">
    <source>
        <dbReference type="Proteomes" id="UP000585970"/>
    </source>
</evidence>
<dbReference type="InterPro" id="IPR005840">
    <property type="entry name" value="Ribosomal_uS12_MeSTrfase_RimO"/>
</dbReference>
<dbReference type="EMBL" id="JACIFE010000004">
    <property type="protein sequence ID" value="MBB4076355.1"/>
    <property type="molecule type" value="Genomic_DNA"/>
</dbReference>
<name>A0A840DXV5_9HYPH</name>
<dbReference type="Gene3D" id="2.40.50.140">
    <property type="entry name" value="Nucleic acid-binding proteins"/>
    <property type="match status" value="1"/>
</dbReference>
<accession>A0A840DXV5</accession>
<dbReference type="AlphaFoldDB" id="A0A840DXV5"/>
<dbReference type="Proteomes" id="UP000585970">
    <property type="component" value="Unassembled WGS sequence"/>
</dbReference>
<gene>
    <name evidence="3" type="ORF">GGR08_000652</name>
</gene>
<keyword evidence="4" id="KW-1185">Reference proteome</keyword>
<dbReference type="Pfam" id="PF18693">
    <property type="entry name" value="TRAM_2"/>
    <property type="match status" value="1"/>
</dbReference>
<organism evidence="3 4">
    <name type="scientific">Bartonella fuyuanensis</name>
    <dbReference type="NCBI Taxonomy" id="1460968"/>
    <lineage>
        <taxon>Bacteria</taxon>
        <taxon>Pseudomonadati</taxon>
        <taxon>Pseudomonadota</taxon>
        <taxon>Alphaproteobacteria</taxon>
        <taxon>Hyphomicrobiales</taxon>
        <taxon>Bartonellaceae</taxon>
        <taxon>Bartonella</taxon>
    </lineage>
</organism>
<dbReference type="PROSITE" id="PS50926">
    <property type="entry name" value="TRAM"/>
    <property type="match status" value="1"/>
</dbReference>
<dbReference type="InterPro" id="IPR002792">
    <property type="entry name" value="TRAM_dom"/>
</dbReference>
<protein>
    <submittedName>
        <fullName evidence="3">tRNA A37 methylthiotransferase MiaB</fullName>
    </submittedName>
</protein>
<dbReference type="GO" id="GO:0051539">
    <property type="term" value="F:4 iron, 4 sulfur cluster binding"/>
    <property type="evidence" value="ECO:0007669"/>
    <property type="project" value="InterPro"/>
</dbReference>
<evidence type="ECO:0000259" key="2">
    <source>
        <dbReference type="PROSITE" id="PS50926"/>
    </source>
</evidence>
<evidence type="ECO:0000313" key="3">
    <source>
        <dbReference type="EMBL" id="MBB4076355.1"/>
    </source>
</evidence>
<dbReference type="GO" id="GO:0005829">
    <property type="term" value="C:cytosol"/>
    <property type="evidence" value="ECO:0007669"/>
    <property type="project" value="TreeGrafter"/>
</dbReference>
<proteinExistence type="predicted"/>
<dbReference type="PANTHER" id="PTHR43837">
    <property type="entry name" value="RIBOSOMAL PROTEIN S12 METHYLTHIOTRANSFERASE RIMO"/>
    <property type="match status" value="1"/>
</dbReference>
<reference evidence="3 4" key="1">
    <citation type="submission" date="2020-08" db="EMBL/GenBank/DDBJ databases">
        <title>Genomic Encyclopedia of Type Strains, Phase IV (KMG-IV): sequencing the most valuable type-strain genomes for metagenomic binning, comparative biology and taxonomic classification.</title>
        <authorList>
            <person name="Goeker M."/>
        </authorList>
    </citation>
    <scope>NUCLEOTIDE SEQUENCE [LARGE SCALE GENOMIC DNA]</scope>
    <source>
        <strain evidence="3 4">DSM 100694</strain>
    </source>
</reference>
<dbReference type="GO" id="GO:0035599">
    <property type="term" value="F:aspartic acid methylthiotransferase activity"/>
    <property type="evidence" value="ECO:0007669"/>
    <property type="project" value="TreeGrafter"/>
</dbReference>
<sequence length="78" mass="8915">MAKQQQIFTYLLKKKIGKRLQVLINENQGKVAKGRSQYDALEIDGVVHVSSRYPLRVGEFVIVKNKQTDSYDLYGTVV</sequence>
<evidence type="ECO:0000256" key="1">
    <source>
        <dbReference type="ARBA" id="ARBA00022679"/>
    </source>
</evidence>
<comment type="caution">
    <text evidence="3">The sequence shown here is derived from an EMBL/GenBank/DDBJ whole genome shotgun (WGS) entry which is preliminary data.</text>
</comment>
<feature type="domain" description="TRAM" evidence="2">
    <location>
        <begin position="13"/>
        <end position="78"/>
    </location>
</feature>